<keyword evidence="13" id="KW-1185">Reference proteome</keyword>
<evidence type="ECO:0000256" key="7">
    <source>
        <dbReference type="ARBA" id="ARBA00022777"/>
    </source>
</evidence>
<comment type="subcellular location">
    <subcellularLocation>
        <location evidence="2">Membrane</location>
    </subcellularLocation>
</comment>
<comment type="caution">
    <text evidence="12">The sequence shown here is derived from an EMBL/GenBank/DDBJ whole genome shotgun (WGS) entry which is preliminary data.</text>
</comment>
<dbReference type="GO" id="GO:0004673">
    <property type="term" value="F:protein histidine kinase activity"/>
    <property type="evidence" value="ECO:0007669"/>
    <property type="project" value="UniProtKB-EC"/>
</dbReference>
<dbReference type="OrthoDB" id="3845898at2"/>
<dbReference type="InterPro" id="IPR036890">
    <property type="entry name" value="HATPase_C_sf"/>
</dbReference>
<sequence length="739" mass="80217">MTKEQRHSIRARLLALALIPSSALLALWIAITSVLGNDILVLRQGASFTEDVGVPVLEIISDLQAERRSTMEYIADDDDPAARSEMERSRARTDVTAGAFTARFGEAELSDLPRQTRDRVERFTTTLEILPLHRASLDSAIPIRSGGAAAYDEAVEAGLRLWDVQEKLVAPDQAHQARSLTSLFRARELLAQEDALLAYSTVAGAFSITDHIDFTHAVGAQRYLYDQIAPELGDAELAVYEEATESTFFRTVRAMENDVVSSGATDTGIPIDGDAWEAAKESLDLAFQEVEENRTAAILDQSRASVTELRLGVTAISALALAVVVGSMVFTSRVVRGLDRRLGALREATLDYAHTRLPSVTARLRAGERVDVDTAAPPIPVSVRDEIGQVAEAFNIAQRAAVDSAAQEARLREGVRNVFRNIARRAQTLVHRQLSLLDTLEQSETDPAALESLFRIDHLSTQMRRNAENLMLLTDDRPARRAGEPLTLAHAVRAASSEIEDYSRVKLLPMPDTRITGQASGDTVRLLAELLENATAFSAPTTTVTVRGEALAHGHYSLEIEDRGLGMPAENYAEANELLTGSSPRFSLADMREDSQLGLIVVATIARRHGFTVTLRPSPYNGTQAIVVLPPEAVSTEPVPAVAPAPAVRAELEAPVPAEPAPSHTAPAGPASTYKGLPRRRRSRGQGRPEPVSPAPPPPEPAASDRPLEEIRHMMSAFQQGSRHGRAEDSSDHENTEAR</sequence>
<dbReference type="InterPro" id="IPR013587">
    <property type="entry name" value="Nitrate/nitrite_sensing"/>
</dbReference>
<keyword evidence="8" id="KW-0472">Membrane</keyword>
<dbReference type="SMART" id="SM00387">
    <property type="entry name" value="HATPase_c"/>
    <property type="match status" value="1"/>
</dbReference>
<keyword evidence="5" id="KW-0808">Transferase</keyword>
<proteinExistence type="predicted"/>
<keyword evidence="4" id="KW-0597">Phosphoprotein</keyword>
<evidence type="ECO:0000256" key="3">
    <source>
        <dbReference type="ARBA" id="ARBA00012438"/>
    </source>
</evidence>
<dbReference type="PANTHER" id="PTHR45436">
    <property type="entry name" value="SENSOR HISTIDINE KINASE YKOH"/>
    <property type="match status" value="1"/>
</dbReference>
<dbReference type="EMBL" id="SNYN01000004">
    <property type="protein sequence ID" value="TDQ53426.1"/>
    <property type="molecule type" value="Genomic_DNA"/>
</dbReference>
<dbReference type="InterPro" id="IPR003594">
    <property type="entry name" value="HATPase_dom"/>
</dbReference>
<dbReference type="PANTHER" id="PTHR45436:SF5">
    <property type="entry name" value="SENSOR HISTIDINE KINASE TRCS"/>
    <property type="match status" value="1"/>
</dbReference>
<dbReference type="AlphaFoldDB" id="A0A4R6VA56"/>
<dbReference type="EC" id="2.7.13.3" evidence="3"/>
<dbReference type="InterPro" id="IPR050428">
    <property type="entry name" value="TCS_sensor_his_kinase"/>
</dbReference>
<gene>
    <name evidence="12" type="ORF">EV190_104216</name>
</gene>
<evidence type="ECO:0000313" key="13">
    <source>
        <dbReference type="Proteomes" id="UP000295281"/>
    </source>
</evidence>
<comment type="catalytic activity">
    <reaction evidence="1">
        <text>ATP + protein L-histidine = ADP + protein N-phospho-L-histidine.</text>
        <dbReference type="EC" id="2.7.13.3"/>
    </reaction>
</comment>
<evidence type="ECO:0000259" key="11">
    <source>
        <dbReference type="PROSITE" id="PS50885"/>
    </source>
</evidence>
<dbReference type="Pfam" id="PF02518">
    <property type="entry name" value="HATPase_c"/>
    <property type="match status" value="1"/>
</dbReference>
<evidence type="ECO:0000256" key="1">
    <source>
        <dbReference type="ARBA" id="ARBA00000085"/>
    </source>
</evidence>
<evidence type="ECO:0000256" key="4">
    <source>
        <dbReference type="ARBA" id="ARBA00022553"/>
    </source>
</evidence>
<dbReference type="GO" id="GO:0005886">
    <property type="term" value="C:plasma membrane"/>
    <property type="evidence" value="ECO:0007669"/>
    <property type="project" value="TreeGrafter"/>
</dbReference>
<dbReference type="InterPro" id="IPR003660">
    <property type="entry name" value="HAMP_dom"/>
</dbReference>
<name>A0A4R6VA56_9ACTN</name>
<feature type="region of interest" description="Disordered" evidence="10">
    <location>
        <begin position="656"/>
        <end position="739"/>
    </location>
</feature>
<dbReference type="SUPFAM" id="SSF55874">
    <property type="entry name" value="ATPase domain of HSP90 chaperone/DNA topoisomerase II/histidine kinase"/>
    <property type="match status" value="1"/>
</dbReference>
<evidence type="ECO:0000256" key="5">
    <source>
        <dbReference type="ARBA" id="ARBA00022679"/>
    </source>
</evidence>
<keyword evidence="8" id="KW-1133">Transmembrane helix</keyword>
<dbReference type="Pfam" id="PF00672">
    <property type="entry name" value="HAMP"/>
    <property type="match status" value="1"/>
</dbReference>
<protein>
    <recommendedName>
        <fullName evidence="3">histidine kinase</fullName>
        <ecNumber evidence="3">2.7.13.3</ecNumber>
    </recommendedName>
</protein>
<dbReference type="PROSITE" id="PS50885">
    <property type="entry name" value="HAMP"/>
    <property type="match status" value="1"/>
</dbReference>
<dbReference type="Gene3D" id="3.30.565.10">
    <property type="entry name" value="Histidine kinase-like ATPase, C-terminal domain"/>
    <property type="match status" value="1"/>
</dbReference>
<evidence type="ECO:0000256" key="9">
    <source>
        <dbReference type="ARBA" id="ARBA00023012"/>
    </source>
</evidence>
<evidence type="ECO:0000256" key="8">
    <source>
        <dbReference type="ARBA" id="ARBA00022989"/>
    </source>
</evidence>
<reference evidence="12 13" key="1">
    <citation type="submission" date="2019-03" db="EMBL/GenBank/DDBJ databases">
        <title>Genomic Encyclopedia of Type Strains, Phase IV (KMG-IV): sequencing the most valuable type-strain genomes for metagenomic binning, comparative biology and taxonomic classification.</title>
        <authorList>
            <person name="Goeker M."/>
        </authorList>
    </citation>
    <scope>NUCLEOTIDE SEQUENCE [LARGE SCALE GENOMIC DNA]</scope>
    <source>
        <strain evidence="12 13">DSM 46770</strain>
    </source>
</reference>
<keyword evidence="7 12" id="KW-0418">Kinase</keyword>
<evidence type="ECO:0000256" key="10">
    <source>
        <dbReference type="SAM" id="MobiDB-lite"/>
    </source>
</evidence>
<evidence type="ECO:0000313" key="12">
    <source>
        <dbReference type="EMBL" id="TDQ53426.1"/>
    </source>
</evidence>
<feature type="domain" description="HAMP" evidence="11">
    <location>
        <begin position="378"/>
        <end position="406"/>
    </location>
</feature>
<dbReference type="Proteomes" id="UP000295281">
    <property type="component" value="Unassembled WGS sequence"/>
</dbReference>
<feature type="compositionally biased region" description="Pro residues" evidence="10">
    <location>
        <begin position="691"/>
        <end position="701"/>
    </location>
</feature>
<evidence type="ECO:0000256" key="2">
    <source>
        <dbReference type="ARBA" id="ARBA00004370"/>
    </source>
</evidence>
<feature type="compositionally biased region" description="Basic and acidic residues" evidence="10">
    <location>
        <begin position="725"/>
        <end position="739"/>
    </location>
</feature>
<evidence type="ECO:0000256" key="6">
    <source>
        <dbReference type="ARBA" id="ARBA00022692"/>
    </source>
</evidence>
<keyword evidence="9" id="KW-0902">Two-component regulatory system</keyword>
<dbReference type="RefSeq" id="WP_133740934.1">
    <property type="nucleotide sequence ID" value="NZ_SNYN01000004.1"/>
</dbReference>
<organism evidence="12 13">
    <name type="scientific">Actinorugispora endophytica</name>
    <dbReference type="NCBI Taxonomy" id="1605990"/>
    <lineage>
        <taxon>Bacteria</taxon>
        <taxon>Bacillati</taxon>
        <taxon>Actinomycetota</taxon>
        <taxon>Actinomycetes</taxon>
        <taxon>Streptosporangiales</taxon>
        <taxon>Nocardiopsidaceae</taxon>
        <taxon>Actinorugispora</taxon>
    </lineage>
</organism>
<dbReference type="Pfam" id="PF08376">
    <property type="entry name" value="NIT"/>
    <property type="match status" value="1"/>
</dbReference>
<keyword evidence="6" id="KW-0812">Transmembrane</keyword>
<dbReference type="GO" id="GO:0000160">
    <property type="term" value="P:phosphorelay signal transduction system"/>
    <property type="evidence" value="ECO:0007669"/>
    <property type="project" value="UniProtKB-KW"/>
</dbReference>
<accession>A0A4R6VA56</accession>